<dbReference type="STRING" id="136037.A0A067RH64"/>
<feature type="coiled-coil region" evidence="1">
    <location>
        <begin position="124"/>
        <end position="207"/>
    </location>
</feature>
<dbReference type="eggNOG" id="ENOG502SFS6">
    <property type="taxonomic scope" value="Eukaryota"/>
</dbReference>
<keyword evidence="1" id="KW-0175">Coiled coil</keyword>
<organism evidence="2 3">
    <name type="scientific">Zootermopsis nevadensis</name>
    <name type="common">Dampwood termite</name>
    <dbReference type="NCBI Taxonomy" id="136037"/>
    <lineage>
        <taxon>Eukaryota</taxon>
        <taxon>Metazoa</taxon>
        <taxon>Ecdysozoa</taxon>
        <taxon>Arthropoda</taxon>
        <taxon>Hexapoda</taxon>
        <taxon>Insecta</taxon>
        <taxon>Pterygota</taxon>
        <taxon>Neoptera</taxon>
        <taxon>Polyneoptera</taxon>
        <taxon>Dictyoptera</taxon>
        <taxon>Blattodea</taxon>
        <taxon>Blattoidea</taxon>
        <taxon>Termitoidae</taxon>
        <taxon>Termopsidae</taxon>
        <taxon>Zootermopsis</taxon>
    </lineage>
</organism>
<keyword evidence="3" id="KW-1185">Reference proteome</keyword>
<dbReference type="AlphaFoldDB" id="A0A067RH64"/>
<proteinExistence type="predicted"/>
<evidence type="ECO:0000256" key="1">
    <source>
        <dbReference type="SAM" id="Coils"/>
    </source>
</evidence>
<dbReference type="OrthoDB" id="2121607at2759"/>
<gene>
    <name evidence="2" type="ORF">L798_02474</name>
</gene>
<dbReference type="Proteomes" id="UP000027135">
    <property type="component" value="Unassembled WGS sequence"/>
</dbReference>
<protein>
    <submittedName>
        <fullName evidence="2">Protein Spindly</fullName>
    </submittedName>
</protein>
<reference evidence="2 3" key="1">
    <citation type="journal article" date="2014" name="Nat. Commun.">
        <title>Molecular traces of alternative social organization in a termite genome.</title>
        <authorList>
            <person name="Terrapon N."/>
            <person name="Li C."/>
            <person name="Robertson H.M."/>
            <person name="Ji L."/>
            <person name="Meng X."/>
            <person name="Booth W."/>
            <person name="Chen Z."/>
            <person name="Childers C.P."/>
            <person name="Glastad K.M."/>
            <person name="Gokhale K."/>
            <person name="Gowin J."/>
            <person name="Gronenberg W."/>
            <person name="Hermansen R.A."/>
            <person name="Hu H."/>
            <person name="Hunt B.G."/>
            <person name="Huylmans A.K."/>
            <person name="Khalil S.M."/>
            <person name="Mitchell R.D."/>
            <person name="Munoz-Torres M.C."/>
            <person name="Mustard J.A."/>
            <person name="Pan H."/>
            <person name="Reese J.T."/>
            <person name="Scharf M.E."/>
            <person name="Sun F."/>
            <person name="Vogel H."/>
            <person name="Xiao J."/>
            <person name="Yang W."/>
            <person name="Yang Z."/>
            <person name="Yang Z."/>
            <person name="Zhou J."/>
            <person name="Zhu J."/>
            <person name="Brent C.S."/>
            <person name="Elsik C.G."/>
            <person name="Goodisman M.A."/>
            <person name="Liberles D.A."/>
            <person name="Roe R.M."/>
            <person name="Vargo E.L."/>
            <person name="Vilcinskas A."/>
            <person name="Wang J."/>
            <person name="Bornberg-Bauer E."/>
            <person name="Korb J."/>
            <person name="Zhang G."/>
            <person name="Liebig J."/>
        </authorList>
    </citation>
    <scope>NUCLEOTIDE SEQUENCE [LARGE SCALE GENOMIC DNA]</scope>
    <source>
        <tissue evidence="2">Whole organism</tissue>
    </source>
</reference>
<feature type="coiled-coil region" evidence="1">
    <location>
        <begin position="9"/>
        <end position="86"/>
    </location>
</feature>
<evidence type="ECO:0000313" key="2">
    <source>
        <dbReference type="EMBL" id="KDR22383.1"/>
    </source>
</evidence>
<evidence type="ECO:0000313" key="3">
    <source>
        <dbReference type="Proteomes" id="UP000027135"/>
    </source>
</evidence>
<dbReference type="InParanoid" id="A0A067RH64"/>
<accession>A0A067RH64</accession>
<feature type="coiled-coil region" evidence="1">
    <location>
        <begin position="276"/>
        <end position="386"/>
    </location>
</feature>
<sequence>MESNSLQEVKDVQQTVEVYEQQLHELQIQLTTSRMMEKELSADLEAMQKKYDKAQAAVAFRVKDLEEKYSHSVKELSDKIDLLEKDKRYEEGAHKTQILEMACKVKMLEKQLKGVPDSCNNDVLKELQLENAILQEKESEIHVEYQQLQDKNIALTSEMAELTSNLNEANGRLAAKQEDLTSCMNCLKSAQEDLAVMRNELEIIKSDPKTCGQKGNSLFAEVEDKRLRMKKNLDAAVQKYRHLKKLYMDKCAEENRFSAELMFLRQKWDQMQLETQEQEKQLIASYRTRIKDLEELVQKLKGQKSPYVISNADNATLKFVEAYIESSRKECKKLKEELEAKSVCALFSSETLFNTQQELRRKEVELVHAKVQVMELQIQLKEKKEKLED</sequence>
<dbReference type="EMBL" id="KK852508">
    <property type="protein sequence ID" value="KDR22383.1"/>
    <property type="molecule type" value="Genomic_DNA"/>
</dbReference>
<dbReference type="OMA" id="KQHAFTK"/>
<name>A0A067RH64_ZOONE</name>